<sequence>MSLNPQYDTIGKTFIQQYYAMFDDPALRPNLGTLYNEEKSLMTFEGQQIFGRTKILEKIQGLGFQKICHSVTIIDCQPMFDGGILISVLGQLKTDDDPAHTFNQVFVLKPIADSFYVEHDVFRLALHHTA</sequence>
<evidence type="ECO:0000256" key="2">
    <source>
        <dbReference type="RuleBase" id="RU369002"/>
    </source>
</evidence>
<dbReference type="EMBL" id="GIKN01006314">
    <property type="protein sequence ID" value="NIE48587.1"/>
    <property type="molecule type" value="Transcribed_RNA"/>
</dbReference>
<dbReference type="AlphaFoldDB" id="A0A6G5AEY3"/>
<dbReference type="GO" id="GO:0005635">
    <property type="term" value="C:nuclear envelope"/>
    <property type="evidence" value="ECO:0007669"/>
    <property type="project" value="UniProtKB-ARBA"/>
</dbReference>
<accession>A0A6G5AEY3</accession>
<dbReference type="VEuPathDB" id="VectorBase:LOC119176163"/>
<dbReference type="GeneID" id="119176163"/>
<dbReference type="OMA" id="QFVEYYY"/>
<feature type="domain" description="NTF2" evidence="3">
    <location>
        <begin position="10"/>
        <end position="124"/>
    </location>
</feature>
<dbReference type="Gene3D" id="3.10.450.50">
    <property type="match status" value="1"/>
</dbReference>
<reference evidence="4" key="2">
    <citation type="submission" date="2020-03" db="EMBL/GenBank/DDBJ databases">
        <title>A transcriptome and proteome of the tick Rhipicephalus microplus shaped by the genetic composition of its hosts and developmental stage.</title>
        <authorList>
            <person name="Garcia G.R."/>
            <person name="Ribeiro J.M.C."/>
            <person name="Maruyama S.R."/>
            <person name="Gardinasse L.G."/>
            <person name="Nelson K."/>
            <person name="Ferreira B.R."/>
            <person name="Andrade T.G."/>
            <person name="Santos I.K.F.M."/>
        </authorList>
    </citation>
    <scope>NUCLEOTIDE SEQUENCE</scope>
    <source>
        <strain evidence="4">NSGR</strain>
        <tissue evidence="4">Salivary glands</tissue>
    </source>
</reference>
<dbReference type="InterPro" id="IPR032710">
    <property type="entry name" value="NTF2-like_dom_sf"/>
</dbReference>
<dbReference type="GO" id="GO:0005737">
    <property type="term" value="C:cytoplasm"/>
    <property type="evidence" value="ECO:0007669"/>
    <property type="project" value="UniProtKB-SubCell"/>
</dbReference>
<reference evidence="5" key="1">
    <citation type="submission" date="2019-09" db="EMBL/GenBank/DDBJ databases">
        <title>Organ-specific transcriptomic study of the physiology of the cattle tick, Rhipicephalus microplus.</title>
        <authorList>
            <person name="Tirloni L."/>
            <person name="Braz G."/>
            <person name="Gandara A.C.P."/>
            <person name="Sabadin G.A."/>
            <person name="da Silva R.M."/>
            <person name="Guizzo M.G."/>
            <person name="Machado J.A."/>
            <person name="Costa E.P."/>
            <person name="Gomes H.F."/>
            <person name="Moraes J."/>
            <person name="Mota M.B.S."/>
            <person name="Mesquita R.D."/>
            <person name="Alvarenga P.H."/>
            <person name="Alves F."/>
            <person name="Seixas A."/>
            <person name="da Fonseca R.N."/>
            <person name="Fogaca A."/>
            <person name="Logullo C."/>
            <person name="Tanaka A."/>
            <person name="Daffre S."/>
            <person name="Termignoni C."/>
            <person name="Vaz I.S.Jr."/>
            <person name="Oliveira P.L."/>
            <person name="Ribeiro J.M."/>
        </authorList>
    </citation>
    <scope>NUCLEOTIDE SEQUENCE</scope>
    <source>
        <strain evidence="5">Porto Alegre</strain>
    </source>
</reference>
<dbReference type="InterPro" id="IPR045875">
    <property type="entry name" value="NTF2"/>
</dbReference>
<dbReference type="PROSITE" id="PS50177">
    <property type="entry name" value="NTF2_DOMAIN"/>
    <property type="match status" value="1"/>
</dbReference>
<evidence type="ECO:0000256" key="1">
    <source>
        <dbReference type="ARBA" id="ARBA00022490"/>
    </source>
</evidence>
<keyword evidence="2" id="KW-0653">Protein transport</keyword>
<dbReference type="OrthoDB" id="6507044at2759"/>
<keyword evidence="2" id="KW-0813">Transport</keyword>
<organism evidence="4">
    <name type="scientific">Rhipicephalus microplus</name>
    <name type="common">Cattle tick</name>
    <name type="synonym">Boophilus microplus</name>
    <dbReference type="NCBI Taxonomy" id="6941"/>
    <lineage>
        <taxon>Eukaryota</taxon>
        <taxon>Metazoa</taxon>
        <taxon>Ecdysozoa</taxon>
        <taxon>Arthropoda</taxon>
        <taxon>Chelicerata</taxon>
        <taxon>Arachnida</taxon>
        <taxon>Acari</taxon>
        <taxon>Parasitiformes</taxon>
        <taxon>Ixodida</taxon>
        <taxon>Ixodoidea</taxon>
        <taxon>Ixodidae</taxon>
        <taxon>Rhipicephalinae</taxon>
        <taxon>Rhipicephalus</taxon>
        <taxon>Boophilus</taxon>
    </lineage>
</organism>
<keyword evidence="1 2" id="KW-0963">Cytoplasm</keyword>
<keyword evidence="2" id="KW-0539">Nucleus</keyword>
<dbReference type="InterPro" id="IPR018222">
    <property type="entry name" value="Nuclear_transport_factor_2_euk"/>
</dbReference>
<comment type="subcellular location">
    <subcellularLocation>
        <location evidence="2">Cytoplasm</location>
    </subcellularLocation>
    <subcellularLocation>
        <location evidence="2">Nucleus</location>
    </subcellularLocation>
</comment>
<dbReference type="FunFam" id="3.10.450.50:FF:000005">
    <property type="entry name" value="Nuclear transport factor 2"/>
    <property type="match status" value="1"/>
</dbReference>
<protein>
    <recommendedName>
        <fullName evidence="2">NTF2-related export protein</fullName>
    </recommendedName>
</protein>
<evidence type="ECO:0000259" key="3">
    <source>
        <dbReference type="PROSITE" id="PS50177"/>
    </source>
</evidence>
<comment type="function">
    <text evidence="2">Has a role in nuclear-cytoplasmic transport of proteins and mRNAs.</text>
</comment>
<dbReference type="CDD" id="cd00780">
    <property type="entry name" value="NTF2"/>
    <property type="match status" value="1"/>
</dbReference>
<dbReference type="PANTHER" id="PTHR12612">
    <property type="entry name" value="NUCLEAR TRANSPORT FACTOR 2"/>
    <property type="match status" value="1"/>
</dbReference>
<dbReference type="KEGG" id="rmp:119176163"/>
<name>A0A6G5AEY3_RHIMP</name>
<proteinExistence type="predicted"/>
<evidence type="ECO:0000313" key="5">
    <source>
        <dbReference type="EMBL" id="NOV36053.1"/>
    </source>
</evidence>
<dbReference type="RefSeq" id="XP_037283212.1">
    <property type="nucleotide sequence ID" value="XM_037427315.2"/>
</dbReference>
<dbReference type="GO" id="GO:0051028">
    <property type="term" value="P:mRNA transport"/>
    <property type="evidence" value="ECO:0007669"/>
    <property type="project" value="UniProtKB-UniRule"/>
</dbReference>
<evidence type="ECO:0000313" key="4">
    <source>
        <dbReference type="EMBL" id="NIE48587.1"/>
    </source>
</evidence>
<dbReference type="Pfam" id="PF02136">
    <property type="entry name" value="NTF2"/>
    <property type="match status" value="1"/>
</dbReference>
<dbReference type="InterPro" id="IPR002075">
    <property type="entry name" value="NTF2_dom"/>
</dbReference>
<dbReference type="SUPFAM" id="SSF54427">
    <property type="entry name" value="NTF2-like"/>
    <property type="match status" value="1"/>
</dbReference>
<dbReference type="GO" id="GO:0006606">
    <property type="term" value="P:protein import into nucleus"/>
    <property type="evidence" value="ECO:0007669"/>
    <property type="project" value="UniProtKB-ARBA"/>
</dbReference>
<dbReference type="EMBL" id="GHWJ01003316">
    <property type="protein sequence ID" value="NOV36053.1"/>
    <property type="molecule type" value="Transcribed_RNA"/>
</dbReference>